<evidence type="ECO:0000259" key="4">
    <source>
        <dbReference type="Pfam" id="PF04377"/>
    </source>
</evidence>
<dbReference type="InterPro" id="IPR011043">
    <property type="entry name" value="Gal_Oxase/kelch_b-propeller"/>
</dbReference>
<dbReference type="PANTHER" id="PTHR32208:SF21">
    <property type="entry name" value="LOW QUALITY PROTEIN: ALDEHYDE OXIDASE GLOX-LIKE"/>
    <property type="match status" value="1"/>
</dbReference>
<dbReference type="Gene3D" id="2.130.10.80">
    <property type="entry name" value="Galactose oxidase/kelch, beta-propeller"/>
    <property type="match status" value="1"/>
</dbReference>
<evidence type="ECO:0000256" key="1">
    <source>
        <dbReference type="ARBA" id="ARBA00022729"/>
    </source>
</evidence>
<feature type="transmembrane region" description="Helical" evidence="3">
    <location>
        <begin position="207"/>
        <end position="229"/>
    </location>
</feature>
<organism evidence="7 8">
    <name type="scientific">Mycena alexandri</name>
    <dbReference type="NCBI Taxonomy" id="1745969"/>
    <lineage>
        <taxon>Eukaryota</taxon>
        <taxon>Fungi</taxon>
        <taxon>Dikarya</taxon>
        <taxon>Basidiomycota</taxon>
        <taxon>Agaricomycotina</taxon>
        <taxon>Agaricomycetes</taxon>
        <taxon>Agaricomycetidae</taxon>
        <taxon>Agaricales</taxon>
        <taxon>Marasmiineae</taxon>
        <taxon>Mycenaceae</taxon>
        <taxon>Mycena</taxon>
    </lineage>
</organism>
<dbReference type="InterPro" id="IPR037293">
    <property type="entry name" value="Gal_Oxidase_central_sf"/>
</dbReference>
<feature type="domain" description="N-end rule aminoacyl transferase C-terminal" evidence="4">
    <location>
        <begin position="31"/>
        <end position="122"/>
    </location>
</feature>
<feature type="transmembrane region" description="Helical" evidence="3">
    <location>
        <begin position="406"/>
        <end position="425"/>
    </location>
</feature>
<comment type="caution">
    <text evidence="7">The sequence shown here is derived from an EMBL/GenBank/DDBJ whole genome shotgun (WGS) entry which is preliminary data.</text>
</comment>
<dbReference type="SUPFAM" id="SSF81296">
    <property type="entry name" value="E set domains"/>
    <property type="match status" value="1"/>
</dbReference>
<feature type="transmembrane region" description="Helical" evidence="3">
    <location>
        <begin position="43"/>
        <end position="63"/>
    </location>
</feature>
<dbReference type="EMBL" id="JARJCM010000001">
    <property type="protein sequence ID" value="KAJ7047487.1"/>
    <property type="molecule type" value="Genomic_DNA"/>
</dbReference>
<keyword evidence="3" id="KW-1133">Transmembrane helix</keyword>
<feature type="transmembrane region" description="Helical" evidence="3">
    <location>
        <begin position="83"/>
        <end position="105"/>
    </location>
</feature>
<dbReference type="InterPro" id="IPR009880">
    <property type="entry name" value="Glyoxal_oxidase_N"/>
</dbReference>
<evidence type="ECO:0000259" key="6">
    <source>
        <dbReference type="Pfam" id="PF09118"/>
    </source>
</evidence>
<reference evidence="7" key="1">
    <citation type="submission" date="2023-03" db="EMBL/GenBank/DDBJ databases">
        <title>Massive genome expansion in bonnet fungi (Mycena s.s.) driven by repeated elements and novel gene families across ecological guilds.</title>
        <authorList>
            <consortium name="Lawrence Berkeley National Laboratory"/>
            <person name="Harder C.B."/>
            <person name="Miyauchi S."/>
            <person name="Viragh M."/>
            <person name="Kuo A."/>
            <person name="Thoen E."/>
            <person name="Andreopoulos B."/>
            <person name="Lu D."/>
            <person name="Skrede I."/>
            <person name="Drula E."/>
            <person name="Henrissat B."/>
            <person name="Morin E."/>
            <person name="Kohler A."/>
            <person name="Barry K."/>
            <person name="LaButti K."/>
            <person name="Morin E."/>
            <person name="Salamov A."/>
            <person name="Lipzen A."/>
            <person name="Mereny Z."/>
            <person name="Hegedus B."/>
            <person name="Baldrian P."/>
            <person name="Stursova M."/>
            <person name="Weitz H."/>
            <person name="Taylor A."/>
            <person name="Grigoriev I.V."/>
            <person name="Nagy L.G."/>
            <person name="Martin F."/>
            <person name="Kauserud H."/>
        </authorList>
    </citation>
    <scope>NUCLEOTIDE SEQUENCE</scope>
    <source>
        <strain evidence="7">CBHHK200</strain>
    </source>
</reference>
<dbReference type="CDD" id="cd02851">
    <property type="entry name" value="E_set_GO_C"/>
    <property type="match status" value="1"/>
</dbReference>
<keyword evidence="8" id="KW-1185">Reference proteome</keyword>
<proteinExistence type="predicted"/>
<feature type="transmembrane region" description="Helical" evidence="3">
    <location>
        <begin position="235"/>
        <end position="256"/>
    </location>
</feature>
<evidence type="ECO:0000256" key="3">
    <source>
        <dbReference type="SAM" id="Phobius"/>
    </source>
</evidence>
<dbReference type="InterPro" id="IPR007472">
    <property type="entry name" value="N-end_Aminoacyl_Trfase_C"/>
</dbReference>
<feature type="region of interest" description="Disordered" evidence="2">
    <location>
        <begin position="862"/>
        <end position="887"/>
    </location>
</feature>
<protein>
    <submittedName>
        <fullName evidence="7">Glyoxal oxidase N-terminus-domain-containing protein</fullName>
    </submittedName>
</protein>
<keyword evidence="1" id="KW-0732">Signal</keyword>
<dbReference type="InterPro" id="IPR015202">
    <property type="entry name" value="GO-like_E_set"/>
</dbReference>
<evidence type="ECO:0000256" key="2">
    <source>
        <dbReference type="SAM" id="MobiDB-lite"/>
    </source>
</evidence>
<dbReference type="PANTHER" id="PTHR32208">
    <property type="entry name" value="SECRETED PROTEIN-RELATED"/>
    <property type="match status" value="1"/>
</dbReference>
<feature type="compositionally biased region" description="Low complexity" evidence="2">
    <location>
        <begin position="862"/>
        <end position="876"/>
    </location>
</feature>
<dbReference type="InterPro" id="IPR013783">
    <property type="entry name" value="Ig-like_fold"/>
</dbReference>
<evidence type="ECO:0000313" key="8">
    <source>
        <dbReference type="Proteomes" id="UP001218188"/>
    </source>
</evidence>
<evidence type="ECO:0000259" key="5">
    <source>
        <dbReference type="Pfam" id="PF07250"/>
    </source>
</evidence>
<name>A0AAD6TP94_9AGAR</name>
<accession>A0AAD6TP94</accession>
<dbReference type="SUPFAM" id="SSF50965">
    <property type="entry name" value="Galactose oxidase, central domain"/>
    <property type="match status" value="1"/>
</dbReference>
<gene>
    <name evidence="7" type="ORF">C8F04DRAFT_1247132</name>
</gene>
<feature type="domain" description="Galactose oxidase-like Early set" evidence="6">
    <location>
        <begin position="731"/>
        <end position="839"/>
    </location>
</feature>
<dbReference type="Proteomes" id="UP001218188">
    <property type="component" value="Unassembled WGS sequence"/>
</dbReference>
<sequence>MHAYAVQTLPRRLSFDSSSDSISVASSLPLARNLRLYRCDGELFAMGVIDILNYCVSSVYFMYDSAWEEYSLGKLSALREISLAAEIRAAGVQAMTALYMGFFIYSCPKMRYKGDYAPSYLADPETYIWFPLEICLPLLEKNRYACFSQPDHSSAQPSTSMEIDEPPQLSDHILSKVHLVSGIQDNKIAVIPVDKSPYWNIDEIRRAILGCIAGLGEALAQEIIFYLGFTSMKLLLPPLFLVPATFAATAGSFENVGDTLVSAMMMFLGSNDKVYIMDKAEGNAAQVNGHAAWGSVWDIATQKTAVMDILTNTFCSSGLHLPNGSFVTFGGNGGAGPGGSEGSLVYPGGGSASWDVTYQDFDGAKSIRLLNPCDSSQDFSSPECQWFDNPAVLSMQAKRWYSSAEALANGTIAIIGGFINGGYILRNYPNDNPYAGAELTYEFFPSNGQPPQGLDFLASKICVFVLLFLNFIALSFLPIVTLPIDTVLGRCSYKQMFLPVPIWNYDANTLTPLPDMPHNVVRVYPASGASAMLPMTPANNYSQTIIFCGGSDMPDEAWGNFSYPYINTWDYPASKDCQRITPEPADGSAPQYVQDDDLLEGRSMGQFIILPDGKLLVVNGALNGTAGFGHRNLLTDEDQMPFGQSFASGPVGTPAIYDPEAPAGSRWSNAGLATSPLARLYHSSALLLPDASVLVAGSNPNLDVNISSNVPYPTQYTAEKFYPPYFSASTRPAPSGMPSKLTYGGSSFDITVPASSYSGSGNDIAANTAITVVRGGWTTHGMNMGQRYMQLKNTYTVNKDGSIVLHVAQMHPNPNLFQPGPAMLFVVVNGVPSNGTHVIIGSGAIEQQPTAVEAALPDNVLSSASGSAPSSSTDSGTGTGGSKGHSSASTSHVALTAVITGAVGVALLAFGVGF</sequence>
<feature type="transmembrane region" description="Helical" evidence="3">
    <location>
        <begin position="457"/>
        <end position="480"/>
    </location>
</feature>
<dbReference type="Gene3D" id="2.60.40.10">
    <property type="entry name" value="Immunoglobulins"/>
    <property type="match status" value="1"/>
</dbReference>
<dbReference type="Pfam" id="PF04377">
    <property type="entry name" value="ATE_C"/>
    <property type="match status" value="1"/>
</dbReference>
<dbReference type="Pfam" id="PF07250">
    <property type="entry name" value="Glyoxal_oxid_N"/>
    <property type="match status" value="1"/>
</dbReference>
<feature type="transmembrane region" description="Helical" evidence="3">
    <location>
        <begin position="893"/>
        <end position="912"/>
    </location>
</feature>
<keyword evidence="3" id="KW-0472">Membrane</keyword>
<dbReference type="AlphaFoldDB" id="A0AAD6TP94"/>
<dbReference type="InterPro" id="IPR014756">
    <property type="entry name" value="Ig_E-set"/>
</dbReference>
<keyword evidence="3" id="KW-0812">Transmembrane</keyword>
<feature type="domain" description="Glyoxal oxidase N-terminal" evidence="5">
    <location>
        <begin position="508"/>
        <end position="725"/>
    </location>
</feature>
<dbReference type="GO" id="GO:0004057">
    <property type="term" value="F:arginyl-tRNA--protein transferase activity"/>
    <property type="evidence" value="ECO:0007669"/>
    <property type="project" value="InterPro"/>
</dbReference>
<dbReference type="Pfam" id="PF09118">
    <property type="entry name" value="GO-like_E_set"/>
    <property type="match status" value="1"/>
</dbReference>
<evidence type="ECO:0000313" key="7">
    <source>
        <dbReference type="EMBL" id="KAJ7047487.1"/>
    </source>
</evidence>